<comment type="caution">
    <text evidence="2">The sequence shown here is derived from an EMBL/GenBank/DDBJ whole genome shotgun (WGS) entry which is preliminary data.</text>
</comment>
<dbReference type="EMBL" id="JAGMUV010000005">
    <property type="protein sequence ID" value="KAH7156137.1"/>
    <property type="molecule type" value="Genomic_DNA"/>
</dbReference>
<reference evidence="2" key="1">
    <citation type="journal article" date="2021" name="Nat. Commun.">
        <title>Genetic determinants of endophytism in the Arabidopsis root mycobiome.</title>
        <authorList>
            <person name="Mesny F."/>
            <person name="Miyauchi S."/>
            <person name="Thiergart T."/>
            <person name="Pickel B."/>
            <person name="Atanasova L."/>
            <person name="Karlsson M."/>
            <person name="Huettel B."/>
            <person name="Barry K.W."/>
            <person name="Haridas S."/>
            <person name="Chen C."/>
            <person name="Bauer D."/>
            <person name="Andreopoulos W."/>
            <person name="Pangilinan J."/>
            <person name="LaButti K."/>
            <person name="Riley R."/>
            <person name="Lipzen A."/>
            <person name="Clum A."/>
            <person name="Drula E."/>
            <person name="Henrissat B."/>
            <person name="Kohler A."/>
            <person name="Grigoriev I.V."/>
            <person name="Martin F.M."/>
            <person name="Hacquard S."/>
        </authorList>
    </citation>
    <scope>NUCLEOTIDE SEQUENCE</scope>
    <source>
        <strain evidence="2">MPI-CAGE-AT-0147</strain>
    </source>
</reference>
<evidence type="ECO:0000256" key="1">
    <source>
        <dbReference type="SAM" id="MobiDB-lite"/>
    </source>
</evidence>
<sequence>MAVLCPLVRGSAASNLSPPSILKLVRSRSWWRCQRAHDKADLACCSPSIPLLSIILAMGGWCGRGRLAARVAALRRRRGCLFSSLPTPLAGPCNYSYLVVWKWTASCAGPQLQGPSTKDDQSASSSTTHPRPPPPALPRNSFIASSLCSCFPFCPGGQLTLPYFPLLRARHQKNSLVDFCRFGAELPGSLDLPHSPSRLDFTYRIPNPSSPHHQVTNQRPEQPR</sequence>
<protein>
    <submittedName>
        <fullName evidence="2">Uncharacterized protein</fullName>
    </submittedName>
</protein>
<evidence type="ECO:0000313" key="3">
    <source>
        <dbReference type="Proteomes" id="UP000738349"/>
    </source>
</evidence>
<proteinExistence type="predicted"/>
<feature type="region of interest" description="Disordered" evidence="1">
    <location>
        <begin position="112"/>
        <end position="136"/>
    </location>
</feature>
<name>A0A9P9J8B0_9HYPO</name>
<evidence type="ECO:0000313" key="2">
    <source>
        <dbReference type="EMBL" id="KAH7156137.1"/>
    </source>
</evidence>
<dbReference type="Proteomes" id="UP000738349">
    <property type="component" value="Unassembled WGS sequence"/>
</dbReference>
<organism evidence="2 3">
    <name type="scientific">Dactylonectria macrodidyma</name>
    <dbReference type="NCBI Taxonomy" id="307937"/>
    <lineage>
        <taxon>Eukaryota</taxon>
        <taxon>Fungi</taxon>
        <taxon>Dikarya</taxon>
        <taxon>Ascomycota</taxon>
        <taxon>Pezizomycotina</taxon>
        <taxon>Sordariomycetes</taxon>
        <taxon>Hypocreomycetidae</taxon>
        <taxon>Hypocreales</taxon>
        <taxon>Nectriaceae</taxon>
        <taxon>Dactylonectria</taxon>
    </lineage>
</organism>
<feature type="region of interest" description="Disordered" evidence="1">
    <location>
        <begin position="202"/>
        <end position="224"/>
    </location>
</feature>
<accession>A0A9P9J8B0</accession>
<feature type="compositionally biased region" description="Polar residues" evidence="1">
    <location>
        <begin position="210"/>
        <end position="224"/>
    </location>
</feature>
<gene>
    <name evidence="2" type="ORF">EDB81DRAFT_378598</name>
</gene>
<dbReference type="AlphaFoldDB" id="A0A9P9J8B0"/>
<keyword evidence="3" id="KW-1185">Reference proteome</keyword>